<evidence type="ECO:0000256" key="1">
    <source>
        <dbReference type="SAM" id="MobiDB-lite"/>
    </source>
</evidence>
<dbReference type="PANTHER" id="PTHR37736:SF1">
    <property type="entry name" value="GLYCINE-RICH PROTEIN"/>
    <property type="match status" value="1"/>
</dbReference>
<organism evidence="2 3">
    <name type="scientific">Populus tomentosa</name>
    <name type="common">Chinese white poplar</name>
    <dbReference type="NCBI Taxonomy" id="118781"/>
    <lineage>
        <taxon>Eukaryota</taxon>
        <taxon>Viridiplantae</taxon>
        <taxon>Streptophyta</taxon>
        <taxon>Embryophyta</taxon>
        <taxon>Tracheophyta</taxon>
        <taxon>Spermatophyta</taxon>
        <taxon>Magnoliopsida</taxon>
        <taxon>eudicotyledons</taxon>
        <taxon>Gunneridae</taxon>
        <taxon>Pentapetalae</taxon>
        <taxon>rosids</taxon>
        <taxon>fabids</taxon>
        <taxon>Malpighiales</taxon>
        <taxon>Salicaceae</taxon>
        <taxon>Saliceae</taxon>
        <taxon>Populus</taxon>
    </lineage>
</organism>
<protein>
    <submittedName>
        <fullName evidence="2">Uncharacterized protein</fullName>
    </submittedName>
</protein>
<feature type="region of interest" description="Disordered" evidence="1">
    <location>
        <begin position="445"/>
        <end position="547"/>
    </location>
</feature>
<name>A0A8X7Z7V3_POPTO</name>
<dbReference type="Proteomes" id="UP000886885">
    <property type="component" value="Chromosome 8D"/>
</dbReference>
<accession>A0A8X7Z7V3</accession>
<dbReference type="EMBL" id="JAAWWB010000016">
    <property type="protein sequence ID" value="KAG6764774.1"/>
    <property type="molecule type" value="Genomic_DNA"/>
</dbReference>
<dbReference type="OrthoDB" id="69150at2759"/>
<gene>
    <name evidence="2" type="ORF">POTOM_032260</name>
</gene>
<reference evidence="2" key="1">
    <citation type="journal article" date="2020" name="bioRxiv">
        <title>Hybrid origin of Populus tomentosa Carr. identified through genome sequencing and phylogenomic analysis.</title>
        <authorList>
            <person name="An X."/>
            <person name="Gao K."/>
            <person name="Chen Z."/>
            <person name="Li J."/>
            <person name="Yang X."/>
            <person name="Yang X."/>
            <person name="Zhou J."/>
            <person name="Guo T."/>
            <person name="Zhao T."/>
            <person name="Huang S."/>
            <person name="Miao D."/>
            <person name="Khan W.U."/>
            <person name="Rao P."/>
            <person name="Ye M."/>
            <person name="Lei B."/>
            <person name="Liao W."/>
            <person name="Wang J."/>
            <person name="Ji L."/>
            <person name="Li Y."/>
            <person name="Guo B."/>
            <person name="Mustafa N.S."/>
            <person name="Li S."/>
            <person name="Yun Q."/>
            <person name="Keller S.R."/>
            <person name="Mao J."/>
            <person name="Zhang R."/>
            <person name="Strauss S.H."/>
        </authorList>
    </citation>
    <scope>NUCLEOTIDE SEQUENCE</scope>
    <source>
        <strain evidence="2">GM15</strain>
        <tissue evidence="2">Leaf</tissue>
    </source>
</reference>
<sequence>MAAASTSEITEGPVLSLITKRLRGLKKKFNRIVQMEESIAQGKPINKEQEDFLRSKPSVSAAIDELEKLRQPLSVAVSEEIELAAHRLNPKSDSTVVPEASNGVVEDLLHLFYFVSLFDVRSQNDFTATMLTRTHERGCCLTYDYVTDDATDLLSERDLDMISILGGGLLISRPVNSSLSHKNALQRCMEHAILWLANSDQPIDSNVNVSYAELREKLNKIMASDYFTTTPEIKAPVEMAAAAGNYVPFQVPLSVHMDEDSVAQYQPKHAFGFIPVGIIPSWIFPEKGLNQWKLHGKKAFAIFRNIEDRTWLKDLLIKYQNQLANYFLWGNLYPFCSLLHNEQETENIQHETGDDQSSPAEEPQEDEQETENSAVVSDQEEQDNPSTEVEVYYNQREVEHVEVDHNQREAEPKEQQYISRRNYQNQRGGYNQREVEHVEVDHNQREAEPKEQQYVSRRNYQNQRGGRGGGNGGHRGYSNGRGGRSGGRGGGGYQIDRNQHYDQPGNYYQRNNYNNRGRGVRGGGHTYNNNGSTGEGSHAPADVGVAS</sequence>
<feature type="compositionally biased region" description="Gly residues" evidence="1">
    <location>
        <begin position="465"/>
        <end position="493"/>
    </location>
</feature>
<comment type="caution">
    <text evidence="2">The sequence shown here is derived from an EMBL/GenBank/DDBJ whole genome shotgun (WGS) entry which is preliminary data.</text>
</comment>
<evidence type="ECO:0000313" key="3">
    <source>
        <dbReference type="Proteomes" id="UP000886885"/>
    </source>
</evidence>
<feature type="compositionally biased region" description="Low complexity" evidence="1">
    <location>
        <begin position="505"/>
        <end position="517"/>
    </location>
</feature>
<evidence type="ECO:0000313" key="2">
    <source>
        <dbReference type="EMBL" id="KAG6764774.1"/>
    </source>
</evidence>
<dbReference type="AlphaFoldDB" id="A0A8X7Z7V3"/>
<dbReference type="PANTHER" id="PTHR37736">
    <property type="entry name" value="GLYCINE-RICH PROTEIN"/>
    <property type="match status" value="1"/>
</dbReference>
<proteinExistence type="predicted"/>
<keyword evidence="3" id="KW-1185">Reference proteome</keyword>
<feature type="region of interest" description="Disordered" evidence="1">
    <location>
        <begin position="346"/>
        <end position="387"/>
    </location>
</feature>